<evidence type="ECO:0008006" key="4">
    <source>
        <dbReference type="Google" id="ProtNLM"/>
    </source>
</evidence>
<evidence type="ECO:0000313" key="2">
    <source>
        <dbReference type="EMBL" id="STO92613.1"/>
    </source>
</evidence>
<gene>
    <name evidence="2" type="ORF">NCTC13335_00457</name>
</gene>
<proteinExistence type="predicted"/>
<evidence type="ECO:0000256" key="1">
    <source>
        <dbReference type="SAM" id="Phobius"/>
    </source>
</evidence>
<dbReference type="Proteomes" id="UP000255264">
    <property type="component" value="Unassembled WGS sequence"/>
</dbReference>
<accession>A0A377IWP8</accession>
<keyword evidence="1" id="KW-1133">Transmembrane helix</keyword>
<dbReference type="InterPro" id="IPR027375">
    <property type="entry name" value="DKNYY"/>
</dbReference>
<dbReference type="RefSeq" id="WP_115002701.1">
    <property type="nucleotide sequence ID" value="NZ_UGHS01000002.1"/>
</dbReference>
<dbReference type="AlphaFoldDB" id="A0A377IWP8"/>
<dbReference type="Pfam" id="PF13644">
    <property type="entry name" value="DKNYY"/>
    <property type="match status" value="1"/>
</dbReference>
<evidence type="ECO:0000313" key="3">
    <source>
        <dbReference type="Proteomes" id="UP000255264"/>
    </source>
</evidence>
<protein>
    <recommendedName>
        <fullName evidence="4">Fusobacterium membrane protein</fullName>
    </recommendedName>
</protein>
<dbReference type="EMBL" id="UGHS01000002">
    <property type="protein sequence ID" value="STO92613.1"/>
    <property type="molecule type" value="Genomic_DNA"/>
</dbReference>
<dbReference type="OrthoDB" id="8647779at2"/>
<feature type="transmembrane region" description="Helical" evidence="1">
    <location>
        <begin position="465"/>
        <end position="484"/>
    </location>
</feature>
<keyword evidence="1" id="KW-0472">Membrane</keyword>
<reference evidence="2 3" key="1">
    <citation type="submission" date="2018-06" db="EMBL/GenBank/DDBJ databases">
        <authorList>
            <consortium name="Pathogen Informatics"/>
            <person name="Doyle S."/>
        </authorList>
    </citation>
    <scope>NUCLEOTIDE SEQUENCE [LARGE SCALE GENOMIC DNA]</scope>
    <source>
        <strain evidence="2 3">NCTC13335</strain>
    </source>
</reference>
<keyword evidence="1" id="KW-0812">Transmembrane</keyword>
<name>A0A377IWP8_9PAST</name>
<sequence length="503" mass="57754">MKYPKLTLALFLILVFLCLYAFLMGLVTFISEEPDKFKELKGSEFYITDDDKVYAQVPSGGKFELIGAKASTFKYLNTGKYDNRNVGMSEDAVYCGNLVMHGLSPQSVRALGNGYFSDGKMTYFCDSVSEPNLDIKGVTEVWQILSHALFNTPKAQTHIYKFRPVDNLNLSPILGFGYAQDGEKAYYDGRLLLDAKASQLRYIDEISGRKSIYFTTDGENVYYKSAKLALKFTPEMRQIASMWNLYYLYEPNSGMVYVNDHEFTSEFAPYTPLFSLTDKHSYHVLFRGRDGIYYWERKWQWYNDESEGEFVRAGDDPFKGEITPLFGDVIVSGGETFFLRTYEVWRNNRSGRSLSSRNTGIFKLSTQGEWRRIGTSKNGVYGAVYTNGEKFYYFDEIGHNWHLTSSIYEIKEPDIVEILTRPYRSSGNLGVEDIFNMIKSGAMVPAKGEFVVEAISDFNDDDENFWFGIFLLSIAIGSYIWAYYRKRIVPQASKKKYKGLIVK</sequence>
<keyword evidence="3" id="KW-1185">Reference proteome</keyword>
<organism evidence="2 3">
    <name type="scientific">Haemophilus pittmaniae</name>
    <dbReference type="NCBI Taxonomy" id="249188"/>
    <lineage>
        <taxon>Bacteria</taxon>
        <taxon>Pseudomonadati</taxon>
        <taxon>Pseudomonadota</taxon>
        <taxon>Gammaproteobacteria</taxon>
        <taxon>Pasteurellales</taxon>
        <taxon>Pasteurellaceae</taxon>
        <taxon>Haemophilus</taxon>
    </lineage>
</organism>